<proteinExistence type="predicted"/>
<evidence type="ECO:0000313" key="1">
    <source>
        <dbReference type="EMBL" id="AYF00328.1"/>
    </source>
</evidence>
<gene>
    <name evidence="1" type="ORF">PY32053_00651</name>
</gene>
<evidence type="ECO:0000313" key="2">
    <source>
        <dbReference type="Proteomes" id="UP000272010"/>
    </source>
</evidence>
<reference evidence="2" key="1">
    <citation type="submission" date="2018-07" db="EMBL/GenBank/DDBJ databases">
        <title>Genome Structure of the Opportunistic Pathogen Paracoccus yeei (Alphaproteobacteria) and Identification of Putative Virulence Factors.</title>
        <authorList>
            <person name="Lasek R."/>
            <person name="Szuplewska M."/>
            <person name="Mitura M."/>
            <person name="Decewicz P."/>
            <person name="Chmielowska C."/>
            <person name="Pawlot A."/>
            <person name="Sentkowska D."/>
            <person name="Czarnecki J."/>
            <person name="Bartosik D."/>
        </authorList>
    </citation>
    <scope>NUCLEOTIDE SEQUENCE [LARGE SCALE GENOMIC DNA]</scope>
    <source>
        <strain evidence="2">CCUG 32053</strain>
    </source>
</reference>
<dbReference type="Proteomes" id="UP000272010">
    <property type="component" value="Chromosome"/>
</dbReference>
<dbReference type="AlphaFoldDB" id="A0A386UIZ0"/>
<protein>
    <submittedName>
        <fullName evidence="1">Uncharacterized protein</fullName>
    </submittedName>
</protein>
<name>A0A386UIZ0_9RHOB</name>
<dbReference type="EMBL" id="CP031078">
    <property type="protein sequence ID" value="AYF00328.1"/>
    <property type="molecule type" value="Genomic_DNA"/>
</dbReference>
<accession>A0A386UIZ0</accession>
<sequence>MLITHPEGRGNLCPPATMFTGCSYLGAFASNCKIARDSRPRAGPAFPASAAGVKKRFTALRRGFIPMPLATTDGWPAAC</sequence>
<organism evidence="1 2">
    <name type="scientific">Paracoccus yeei</name>
    <dbReference type="NCBI Taxonomy" id="147645"/>
    <lineage>
        <taxon>Bacteria</taxon>
        <taxon>Pseudomonadati</taxon>
        <taxon>Pseudomonadota</taxon>
        <taxon>Alphaproteobacteria</taxon>
        <taxon>Rhodobacterales</taxon>
        <taxon>Paracoccaceae</taxon>
        <taxon>Paracoccus</taxon>
    </lineage>
</organism>